<dbReference type="InterPro" id="IPR053865">
    <property type="entry name" value="DUF6934"/>
</dbReference>
<evidence type="ECO:0000313" key="1">
    <source>
        <dbReference type="EMBL" id="SFB76520.1"/>
    </source>
</evidence>
<protein>
    <submittedName>
        <fullName evidence="1">Uncharacterized protein</fullName>
    </submittedName>
</protein>
<evidence type="ECO:0000313" key="2">
    <source>
        <dbReference type="Proteomes" id="UP000199514"/>
    </source>
</evidence>
<dbReference type="Proteomes" id="UP000199514">
    <property type="component" value="Unassembled WGS sequence"/>
</dbReference>
<proteinExistence type="predicted"/>
<name>A0A1I1DUX6_9BACT</name>
<gene>
    <name evidence="1" type="ORF">SAMN05421780_101360</name>
</gene>
<sequence length="187" mass="21884">MFNTVIKLQNNNHYDIEVTLNEERLQYLFASIGNSTIIKAIEYSPITLLGNRVVYNLGFGDYDEESKTIIDNINSNNGDMYTVFNTVLHTVPLFFESKPDCVLYVCGSDSTENFKESCLPFCEKKCNEFCKKENQRIKTYRYFVDKNFENLSNNYIFFGKNRTANNTFVQYVPGHEYHDILVYKKNN</sequence>
<dbReference type="Pfam" id="PF22028">
    <property type="entry name" value="DUF6934"/>
    <property type="match status" value="1"/>
</dbReference>
<reference evidence="1 2" key="1">
    <citation type="submission" date="2016-10" db="EMBL/GenBank/DDBJ databases">
        <authorList>
            <person name="de Groot N.N."/>
        </authorList>
    </citation>
    <scope>NUCLEOTIDE SEQUENCE [LARGE SCALE GENOMIC DNA]</scope>
    <source>
        <strain evidence="1 2">DSM 6793</strain>
    </source>
</reference>
<accession>A0A1I1DUX6</accession>
<dbReference type="AlphaFoldDB" id="A0A1I1DUX6"/>
<dbReference type="EMBL" id="FOLE01000001">
    <property type="protein sequence ID" value="SFB76520.1"/>
    <property type="molecule type" value="Genomic_DNA"/>
</dbReference>
<keyword evidence="2" id="KW-1185">Reference proteome</keyword>
<dbReference type="OrthoDB" id="947552at2"/>
<organism evidence="1 2">
    <name type="scientific">Flexibacter flexilis DSM 6793</name>
    <dbReference type="NCBI Taxonomy" id="927664"/>
    <lineage>
        <taxon>Bacteria</taxon>
        <taxon>Pseudomonadati</taxon>
        <taxon>Bacteroidota</taxon>
        <taxon>Cytophagia</taxon>
        <taxon>Cytophagales</taxon>
        <taxon>Flexibacteraceae</taxon>
        <taxon>Flexibacter</taxon>
    </lineage>
</organism>